<evidence type="ECO:0000256" key="3">
    <source>
        <dbReference type="ARBA" id="ARBA00022617"/>
    </source>
</evidence>
<dbReference type="GO" id="GO:0020037">
    <property type="term" value="F:heme binding"/>
    <property type="evidence" value="ECO:0007669"/>
    <property type="project" value="InterPro"/>
</dbReference>
<dbReference type="GeneID" id="36558191"/>
<comment type="caution">
    <text evidence="8">The sequence shown here is derived from an EMBL/GenBank/DDBJ whole genome shotgun (WGS) entry which is preliminary data.</text>
</comment>
<dbReference type="GO" id="GO:0016705">
    <property type="term" value="F:oxidoreductase activity, acting on paired donors, with incorporation or reduction of molecular oxygen"/>
    <property type="evidence" value="ECO:0007669"/>
    <property type="project" value="InterPro"/>
</dbReference>
<dbReference type="STRING" id="1392250.A0A2I2GPT2"/>
<keyword evidence="3" id="KW-0349">Heme</keyword>
<feature type="region of interest" description="Disordered" evidence="7">
    <location>
        <begin position="433"/>
        <end position="456"/>
    </location>
</feature>
<dbReference type="GO" id="GO:0005506">
    <property type="term" value="F:iron ion binding"/>
    <property type="evidence" value="ECO:0007669"/>
    <property type="project" value="InterPro"/>
</dbReference>
<dbReference type="AlphaFoldDB" id="A0A2I2GPT2"/>
<dbReference type="Proteomes" id="UP000234275">
    <property type="component" value="Unassembled WGS sequence"/>
</dbReference>
<evidence type="ECO:0000256" key="5">
    <source>
        <dbReference type="ARBA" id="ARBA00023004"/>
    </source>
</evidence>
<dbReference type="Gene3D" id="1.10.630.10">
    <property type="entry name" value="Cytochrome P450"/>
    <property type="match status" value="1"/>
</dbReference>
<dbReference type="SUPFAM" id="SSF48264">
    <property type="entry name" value="Cytochrome P450"/>
    <property type="match status" value="1"/>
</dbReference>
<evidence type="ECO:0000313" key="8">
    <source>
        <dbReference type="EMBL" id="PLB54879.1"/>
    </source>
</evidence>
<dbReference type="InterPro" id="IPR050529">
    <property type="entry name" value="CYP450_sterol_14alpha_dmase"/>
</dbReference>
<keyword evidence="6" id="KW-0503">Monooxygenase</keyword>
<dbReference type="VEuPathDB" id="FungiDB:P170DRAFT_442856"/>
<comment type="similarity">
    <text evidence="2">Belongs to the cytochrome P450 family.</text>
</comment>
<accession>A0A2I2GPT2</accession>
<dbReference type="CDD" id="cd11040">
    <property type="entry name" value="CYP7_CYP8-like"/>
    <property type="match status" value="1"/>
</dbReference>
<proteinExistence type="inferred from homology"/>
<reference evidence="8 9" key="1">
    <citation type="submission" date="2016-12" db="EMBL/GenBank/DDBJ databases">
        <title>The genomes of Aspergillus section Nigri reveals drivers in fungal speciation.</title>
        <authorList>
            <consortium name="DOE Joint Genome Institute"/>
            <person name="Vesth T.C."/>
            <person name="Nybo J."/>
            <person name="Theobald S."/>
            <person name="Brandl J."/>
            <person name="Frisvad J.C."/>
            <person name="Nielsen K.F."/>
            <person name="Lyhne E.K."/>
            <person name="Kogle M.E."/>
            <person name="Kuo A."/>
            <person name="Riley R."/>
            <person name="Clum A."/>
            <person name="Nolan M."/>
            <person name="Lipzen A."/>
            <person name="Salamov A."/>
            <person name="Henrissat B."/>
            <person name="Wiebenga A."/>
            <person name="De Vries R.P."/>
            <person name="Grigoriev I.V."/>
            <person name="Mortensen U.H."/>
            <person name="Andersen M.R."/>
            <person name="Baker S.E."/>
        </authorList>
    </citation>
    <scope>NUCLEOTIDE SEQUENCE [LARGE SCALE GENOMIC DNA]</scope>
    <source>
        <strain evidence="8 9">IBT 23096</strain>
    </source>
</reference>
<dbReference type="Pfam" id="PF00067">
    <property type="entry name" value="p450"/>
    <property type="match status" value="1"/>
</dbReference>
<protein>
    <submittedName>
        <fullName evidence="8">Cytochrome P450</fullName>
    </submittedName>
</protein>
<dbReference type="InterPro" id="IPR001128">
    <property type="entry name" value="Cyt_P450"/>
</dbReference>
<gene>
    <name evidence="8" type="ORF">P170DRAFT_442856</name>
</gene>
<evidence type="ECO:0000313" key="9">
    <source>
        <dbReference type="Proteomes" id="UP000234275"/>
    </source>
</evidence>
<keyword evidence="9" id="KW-1185">Reference proteome</keyword>
<dbReference type="PANTHER" id="PTHR24304">
    <property type="entry name" value="CYTOCHROME P450 FAMILY 7"/>
    <property type="match status" value="1"/>
</dbReference>
<organism evidence="8 9">
    <name type="scientific">Aspergillus steynii IBT 23096</name>
    <dbReference type="NCBI Taxonomy" id="1392250"/>
    <lineage>
        <taxon>Eukaryota</taxon>
        <taxon>Fungi</taxon>
        <taxon>Dikarya</taxon>
        <taxon>Ascomycota</taxon>
        <taxon>Pezizomycotina</taxon>
        <taxon>Eurotiomycetes</taxon>
        <taxon>Eurotiomycetidae</taxon>
        <taxon>Eurotiales</taxon>
        <taxon>Aspergillaceae</taxon>
        <taxon>Aspergillus</taxon>
        <taxon>Aspergillus subgen. Circumdati</taxon>
    </lineage>
</organism>
<name>A0A2I2GPT2_9EURO</name>
<dbReference type="InterPro" id="IPR036396">
    <property type="entry name" value="Cyt_P450_sf"/>
</dbReference>
<keyword evidence="5" id="KW-0408">Iron</keyword>
<dbReference type="GO" id="GO:0008395">
    <property type="term" value="F:steroid hydroxylase activity"/>
    <property type="evidence" value="ECO:0007669"/>
    <property type="project" value="TreeGrafter"/>
</dbReference>
<dbReference type="PANTHER" id="PTHR24304:SF2">
    <property type="entry name" value="24-HYDROXYCHOLESTEROL 7-ALPHA-HYDROXYLASE"/>
    <property type="match status" value="1"/>
</dbReference>
<sequence length="540" mass="60641">MTNEQCLDCLLASVQGHDVPHSLPYTIPLLRNTFGFINGGSAFFYKAVKYCEGRRPLRIDLLADEIYLVQHPGEITRIFNTAGLTVTKAYAIALKYCFGMSDRAVEVYLSDTSGSRERPIPGSNVPETARVSYHTHRNLVEGLLGDGLEPTTKRIKDALFASLGGLAEGANPHSGEWVYGDDLSQFFEEHLGSSMLRGLFGSLLLTDSPDFTRNLWDYDKRIMQLAKRLPRFLIPRAYKLRNELIASIMRWHQLATILSWPEADEEKEISLWGSTMMRRRHAMLLKTEGQDLRSVASTDLGLIWASVTNIVPSTMILCTQMYRDLSVLKEVRQSCGGHGARQSPLDIDIKSLEKHPILLSLYAESLRFGVQIHIPRSSPHKDLQIGGQSVPKRKMILINTWLSHINDSVWNTRDGLHPLDTFWPRRFLVNPGDDGSGPTKRHNPGVDSQLNTEASRKPVPETFSLEGLDGVWIPYGGGQHACPGRILAKRIMLLTAAMIATMFDIELLGPESALEFVSPRFGFGVKKPAKKVPFRIRRRR</sequence>
<evidence type="ECO:0000256" key="4">
    <source>
        <dbReference type="ARBA" id="ARBA00022723"/>
    </source>
</evidence>
<keyword evidence="4" id="KW-0479">Metal-binding</keyword>
<evidence type="ECO:0000256" key="2">
    <source>
        <dbReference type="ARBA" id="ARBA00010617"/>
    </source>
</evidence>
<dbReference type="EMBL" id="MSFO01000001">
    <property type="protein sequence ID" value="PLB54879.1"/>
    <property type="molecule type" value="Genomic_DNA"/>
</dbReference>
<dbReference type="RefSeq" id="XP_024710181.1">
    <property type="nucleotide sequence ID" value="XM_024850492.1"/>
</dbReference>
<keyword evidence="6" id="KW-0560">Oxidoreductase</keyword>
<comment type="cofactor">
    <cofactor evidence="1">
        <name>heme</name>
        <dbReference type="ChEBI" id="CHEBI:30413"/>
    </cofactor>
</comment>
<evidence type="ECO:0000256" key="1">
    <source>
        <dbReference type="ARBA" id="ARBA00001971"/>
    </source>
</evidence>
<dbReference type="OrthoDB" id="3366823at2759"/>
<evidence type="ECO:0000256" key="7">
    <source>
        <dbReference type="SAM" id="MobiDB-lite"/>
    </source>
</evidence>
<evidence type="ECO:0000256" key="6">
    <source>
        <dbReference type="ARBA" id="ARBA00023033"/>
    </source>
</evidence>